<dbReference type="Pfam" id="PF00293">
    <property type="entry name" value="NUDIX"/>
    <property type="match status" value="1"/>
</dbReference>
<proteinExistence type="inferred from homology"/>
<keyword evidence="8" id="KW-0520">NAD</keyword>
<comment type="catalytic activity">
    <reaction evidence="9">
        <text>a 5'-end NAD(+)-phospho-ribonucleoside in mRNA + H2O = a 5'-end phospho-adenosine-phospho-ribonucleoside in mRNA + beta-nicotinamide D-ribonucleotide + 2 H(+)</text>
        <dbReference type="Rhea" id="RHEA:60876"/>
        <dbReference type="Rhea" id="RHEA-COMP:15698"/>
        <dbReference type="Rhea" id="RHEA-COMP:15719"/>
        <dbReference type="ChEBI" id="CHEBI:14649"/>
        <dbReference type="ChEBI" id="CHEBI:15377"/>
        <dbReference type="ChEBI" id="CHEBI:15378"/>
        <dbReference type="ChEBI" id="CHEBI:144029"/>
        <dbReference type="ChEBI" id="CHEBI:144051"/>
    </reaction>
    <physiologicalReaction direction="left-to-right" evidence="9">
        <dbReference type="Rhea" id="RHEA:60877"/>
    </physiologicalReaction>
</comment>
<evidence type="ECO:0000256" key="8">
    <source>
        <dbReference type="ARBA" id="ARBA00023027"/>
    </source>
</evidence>
<protein>
    <recommendedName>
        <fullName evidence="4">NAD(+) diphosphatase</fullName>
        <ecNumber evidence="4">3.6.1.22</ecNumber>
    </recommendedName>
</protein>
<dbReference type="PANTHER" id="PTHR42904">
    <property type="entry name" value="NUDIX HYDROLASE, NUDC SUBFAMILY"/>
    <property type="match status" value="1"/>
</dbReference>
<reference evidence="11 12" key="1">
    <citation type="submission" date="2023-06" db="EMBL/GenBank/DDBJ databases">
        <title>Identification and characterization of horizontal gene transfer across gut microbiota members of farm animals based on homology search.</title>
        <authorList>
            <person name="Schwarzerova J."/>
            <person name="Nykrynova M."/>
            <person name="Jureckova K."/>
            <person name="Cejkova D."/>
            <person name="Rychlik I."/>
        </authorList>
    </citation>
    <scope>NUCLEOTIDE SEQUENCE [LARGE SCALE GENOMIC DNA]</scope>
    <source>
        <strain evidence="11 12">ET39</strain>
    </source>
</reference>
<dbReference type="EC" id="3.6.1.22" evidence="4"/>
<comment type="cofactor">
    <cofactor evidence="1">
        <name>Mg(2+)</name>
        <dbReference type="ChEBI" id="CHEBI:18420"/>
    </cofactor>
</comment>
<comment type="similarity">
    <text evidence="3">Belongs to the Nudix hydrolase family. NudC subfamily.</text>
</comment>
<reference evidence="11 12" key="3">
    <citation type="submission" date="2023-06" db="EMBL/GenBank/DDBJ databases">
        <authorList>
            <person name="Zeman M."/>
            <person name="Kubasova T."/>
            <person name="Jahodarova E."/>
            <person name="Nykrynova M."/>
            <person name="Rychlik I."/>
        </authorList>
    </citation>
    <scope>NUCLEOTIDE SEQUENCE [LARGE SCALE GENOMIC DNA]</scope>
    <source>
        <strain evidence="11 12">ET39</strain>
    </source>
</reference>
<evidence type="ECO:0000256" key="3">
    <source>
        <dbReference type="ARBA" id="ARBA00009595"/>
    </source>
</evidence>
<dbReference type="PROSITE" id="PS51462">
    <property type="entry name" value="NUDIX"/>
    <property type="match status" value="1"/>
</dbReference>
<comment type="cofactor">
    <cofactor evidence="2">
        <name>Zn(2+)</name>
        <dbReference type="ChEBI" id="CHEBI:29105"/>
    </cofactor>
</comment>
<sequence length="283" mass="32787">MIQDIAPHHFDNQYHPRPPKTDDGVLLYRKGRVYIQEDGHIPAVRELCGEDRDRLQYLFSIDERAYYTLLQEAKQLPAGYAFLALNVLRTLRDRVAAMAAVSGHQLWNWYQTHLFCGSCGRSMRADEKERMLRCDHCGNMVYPKIVPAVIVGVIHEDEIVLTRYAGRSYRKDALIAGFCEIGETLEDTVRREVMEEVGLQVRNIRYYKSQPWSFTDTLLAGFFCEVSGDRQIVMDLDELSMARWVHRRDIPSDAEGISLTGEMMSVFKKYGHLWQRSLTDMVK</sequence>
<keyword evidence="6 11" id="KW-0378">Hydrolase</keyword>
<dbReference type="PROSITE" id="PS00893">
    <property type="entry name" value="NUDIX_BOX"/>
    <property type="match status" value="1"/>
</dbReference>
<evidence type="ECO:0000256" key="6">
    <source>
        <dbReference type="ARBA" id="ARBA00022801"/>
    </source>
</evidence>
<dbReference type="Pfam" id="PF09297">
    <property type="entry name" value="Zn_ribbon_NUD"/>
    <property type="match status" value="1"/>
</dbReference>
<keyword evidence="7" id="KW-0460">Magnesium</keyword>
<dbReference type="PANTHER" id="PTHR42904:SF6">
    <property type="entry name" value="NAD-CAPPED RNA HYDROLASE NUDT12"/>
    <property type="match status" value="1"/>
</dbReference>
<dbReference type="Proteomes" id="UP001529340">
    <property type="component" value="Unassembled WGS sequence"/>
</dbReference>
<accession>A0ABT7U9R8</accession>
<dbReference type="InterPro" id="IPR015797">
    <property type="entry name" value="NUDIX_hydrolase-like_dom_sf"/>
</dbReference>
<keyword evidence="12" id="KW-1185">Reference proteome</keyword>
<dbReference type="InterPro" id="IPR015376">
    <property type="entry name" value="Znr_NADH_PPase"/>
</dbReference>
<dbReference type="InterPro" id="IPR050241">
    <property type="entry name" value="NAD-cap_RNA_hydrolase_NudC"/>
</dbReference>
<dbReference type="EMBL" id="JAUDCG010000005">
    <property type="protein sequence ID" value="MDM8156378.1"/>
    <property type="molecule type" value="Genomic_DNA"/>
</dbReference>
<name>A0ABT7U9R8_9FIRM</name>
<dbReference type="CDD" id="cd03429">
    <property type="entry name" value="NUDIX_NADH_pyrophosphatase_Nudt13"/>
    <property type="match status" value="1"/>
</dbReference>
<evidence type="ECO:0000259" key="10">
    <source>
        <dbReference type="PROSITE" id="PS51462"/>
    </source>
</evidence>
<evidence type="ECO:0000256" key="5">
    <source>
        <dbReference type="ARBA" id="ARBA00022723"/>
    </source>
</evidence>
<evidence type="ECO:0000256" key="2">
    <source>
        <dbReference type="ARBA" id="ARBA00001947"/>
    </source>
</evidence>
<dbReference type="NCBIfam" id="NF001299">
    <property type="entry name" value="PRK00241.1"/>
    <property type="match status" value="1"/>
</dbReference>
<dbReference type="InterPro" id="IPR049734">
    <property type="entry name" value="NudC-like_C"/>
</dbReference>
<dbReference type="RefSeq" id="WP_289606848.1">
    <property type="nucleotide sequence ID" value="NZ_JAUDCG010000005.1"/>
</dbReference>
<evidence type="ECO:0000313" key="11">
    <source>
        <dbReference type="EMBL" id="MDM8156378.1"/>
    </source>
</evidence>
<dbReference type="Gene3D" id="3.90.79.20">
    <property type="match status" value="1"/>
</dbReference>
<evidence type="ECO:0000256" key="7">
    <source>
        <dbReference type="ARBA" id="ARBA00022842"/>
    </source>
</evidence>
<dbReference type="Gene3D" id="3.90.79.10">
    <property type="entry name" value="Nucleoside Triphosphate Pyrophosphohydrolase"/>
    <property type="match status" value="1"/>
</dbReference>
<evidence type="ECO:0000256" key="9">
    <source>
        <dbReference type="ARBA" id="ARBA00023679"/>
    </source>
</evidence>
<keyword evidence="5" id="KW-0479">Metal-binding</keyword>
<dbReference type="GO" id="GO:0016787">
    <property type="term" value="F:hydrolase activity"/>
    <property type="evidence" value="ECO:0007669"/>
    <property type="project" value="UniProtKB-KW"/>
</dbReference>
<reference evidence="12" key="2">
    <citation type="submission" date="2023-06" db="EMBL/GenBank/DDBJ databases">
        <title>Identification and characterization of horizontal gene transfer across gut microbiota members of farm animals based on homology search.</title>
        <authorList>
            <person name="Zeman M."/>
            <person name="Kubasova T."/>
            <person name="Jahodarova E."/>
            <person name="Nykrynova M."/>
            <person name="Rychlik I."/>
        </authorList>
    </citation>
    <scope>NUCLEOTIDE SEQUENCE [LARGE SCALE GENOMIC DNA]</scope>
    <source>
        <strain evidence="12">ET39</strain>
    </source>
</reference>
<gene>
    <name evidence="11" type="primary">nudC</name>
    <name evidence="11" type="ORF">QUV96_01845</name>
</gene>
<evidence type="ECO:0000256" key="1">
    <source>
        <dbReference type="ARBA" id="ARBA00001946"/>
    </source>
</evidence>
<dbReference type="InterPro" id="IPR020084">
    <property type="entry name" value="NUDIX_hydrolase_CS"/>
</dbReference>
<evidence type="ECO:0000313" key="12">
    <source>
        <dbReference type="Proteomes" id="UP001529340"/>
    </source>
</evidence>
<evidence type="ECO:0000256" key="4">
    <source>
        <dbReference type="ARBA" id="ARBA00012381"/>
    </source>
</evidence>
<organism evidence="11 12">
    <name type="scientific">Amedibacillus dolichus</name>
    <dbReference type="NCBI Taxonomy" id="31971"/>
    <lineage>
        <taxon>Bacteria</taxon>
        <taxon>Bacillati</taxon>
        <taxon>Bacillota</taxon>
        <taxon>Erysipelotrichia</taxon>
        <taxon>Erysipelotrichales</taxon>
        <taxon>Erysipelotrichaceae</taxon>
        <taxon>Amedibacillus</taxon>
    </lineage>
</organism>
<dbReference type="SUPFAM" id="SSF55811">
    <property type="entry name" value="Nudix"/>
    <property type="match status" value="1"/>
</dbReference>
<comment type="caution">
    <text evidence="11">The sequence shown here is derived from an EMBL/GenBank/DDBJ whole genome shotgun (WGS) entry which is preliminary data.</text>
</comment>
<dbReference type="InterPro" id="IPR000086">
    <property type="entry name" value="NUDIX_hydrolase_dom"/>
</dbReference>
<feature type="domain" description="Nudix hydrolase" evidence="10">
    <location>
        <begin position="144"/>
        <end position="277"/>
    </location>
</feature>